<dbReference type="EMBL" id="JACGCM010001770">
    <property type="protein sequence ID" value="KAF6150007.1"/>
    <property type="molecule type" value="Genomic_DNA"/>
</dbReference>
<dbReference type="InterPro" id="IPR036259">
    <property type="entry name" value="MFS_trans_sf"/>
</dbReference>
<name>A0A7J7M559_9MAGN</name>
<organism evidence="1 2">
    <name type="scientific">Kingdonia uniflora</name>
    <dbReference type="NCBI Taxonomy" id="39325"/>
    <lineage>
        <taxon>Eukaryota</taxon>
        <taxon>Viridiplantae</taxon>
        <taxon>Streptophyta</taxon>
        <taxon>Embryophyta</taxon>
        <taxon>Tracheophyta</taxon>
        <taxon>Spermatophyta</taxon>
        <taxon>Magnoliopsida</taxon>
        <taxon>Ranunculales</taxon>
        <taxon>Circaeasteraceae</taxon>
        <taxon>Kingdonia</taxon>
    </lineage>
</organism>
<dbReference type="AlphaFoldDB" id="A0A7J7M559"/>
<accession>A0A7J7M559</accession>
<dbReference type="Gene3D" id="1.20.1250.20">
    <property type="entry name" value="MFS general substrate transporter like domains"/>
    <property type="match status" value="1"/>
</dbReference>
<reference evidence="1 2" key="1">
    <citation type="journal article" date="2020" name="IScience">
        <title>Genome Sequencing of the Endangered Kingdonia uniflora (Circaeasteraceae, Ranunculales) Reveals Potential Mechanisms of Evolutionary Specialization.</title>
        <authorList>
            <person name="Sun Y."/>
            <person name="Deng T."/>
            <person name="Zhang A."/>
            <person name="Moore M.J."/>
            <person name="Landis J.B."/>
            <person name="Lin N."/>
            <person name="Zhang H."/>
            <person name="Zhang X."/>
            <person name="Huang J."/>
            <person name="Zhang X."/>
            <person name="Sun H."/>
            <person name="Wang H."/>
        </authorList>
    </citation>
    <scope>NUCLEOTIDE SEQUENCE [LARGE SCALE GENOMIC DNA]</scope>
    <source>
        <strain evidence="1">TB1705</strain>
        <tissue evidence="1">Leaf</tissue>
    </source>
</reference>
<protein>
    <submittedName>
        <fullName evidence="1">Uncharacterized protein</fullName>
    </submittedName>
</protein>
<comment type="caution">
    <text evidence="1">The sequence shown here is derived from an EMBL/GenBank/DDBJ whole genome shotgun (WGS) entry which is preliminary data.</text>
</comment>
<evidence type="ECO:0000313" key="2">
    <source>
        <dbReference type="Proteomes" id="UP000541444"/>
    </source>
</evidence>
<dbReference type="Proteomes" id="UP000541444">
    <property type="component" value="Unassembled WGS sequence"/>
</dbReference>
<evidence type="ECO:0000313" key="1">
    <source>
        <dbReference type="EMBL" id="KAF6150007.1"/>
    </source>
</evidence>
<gene>
    <name evidence="1" type="ORF">GIB67_005859</name>
</gene>
<keyword evidence="2" id="KW-1185">Reference proteome</keyword>
<proteinExistence type="predicted"/>
<sequence length="123" mass="13928">MGRKRVYGMNLMIMVICSLLRDFPLAKVLNQLLLLYVSSGSGLNLGIGGDYPLSATIMSEYANKKLVCLHLPPFLLCRLQNFSWRDGWNYPFCSLQSKFDAPSYEVDPLAQQFLKLITFGDLL</sequence>
<dbReference type="OrthoDB" id="433512at2759"/>